<evidence type="ECO:0000313" key="7">
    <source>
        <dbReference type="RefSeq" id="XP_019622576.1"/>
    </source>
</evidence>
<keyword evidence="2" id="KW-0479">Metal-binding</keyword>
<keyword evidence="1" id="KW-0001">2Fe-2S</keyword>
<proteinExistence type="predicted"/>
<dbReference type="PANTHER" id="PTHR21496:SF19">
    <property type="entry name" value="SI:CH211-212D10.2"/>
    <property type="match status" value="1"/>
</dbReference>
<dbReference type="InterPro" id="IPR054716">
    <property type="entry name" value="Sol_Rieske_ferrdox_dom"/>
</dbReference>
<dbReference type="PROSITE" id="PS51296">
    <property type="entry name" value="RIESKE"/>
    <property type="match status" value="1"/>
</dbReference>
<evidence type="ECO:0000259" key="5">
    <source>
        <dbReference type="PROSITE" id="PS51296"/>
    </source>
</evidence>
<dbReference type="GeneID" id="109468703"/>
<gene>
    <name evidence="7" type="primary">LOC109468703</name>
</gene>
<evidence type="ECO:0000256" key="4">
    <source>
        <dbReference type="ARBA" id="ARBA00023014"/>
    </source>
</evidence>
<keyword evidence="3" id="KW-0408">Iron</keyword>
<evidence type="ECO:0000256" key="2">
    <source>
        <dbReference type="ARBA" id="ARBA00022723"/>
    </source>
</evidence>
<sequence length="132" mass="15071">MAAEADSRRCPEPGVSDWRCVGPVEQLRKQKCRRLYAEAGRSQDVALFYVGEKFYALEASCAHAEGPLDQGDIEELNGCYTVVCPLHFYEFDLSTGKSESGLRQQTYEVKQEDGKVYIKFSCELHLRRPERK</sequence>
<dbReference type="GO" id="GO:0051537">
    <property type="term" value="F:2 iron, 2 sulfur cluster binding"/>
    <property type="evidence" value="ECO:0007669"/>
    <property type="project" value="UniProtKB-KW"/>
</dbReference>
<organism evidence="6 7">
    <name type="scientific">Branchiostoma belcheri</name>
    <name type="common">Amphioxus</name>
    <dbReference type="NCBI Taxonomy" id="7741"/>
    <lineage>
        <taxon>Eukaryota</taxon>
        <taxon>Metazoa</taxon>
        <taxon>Chordata</taxon>
        <taxon>Cephalochordata</taxon>
        <taxon>Leptocardii</taxon>
        <taxon>Amphioxiformes</taxon>
        <taxon>Branchiostomatidae</taxon>
        <taxon>Branchiostoma</taxon>
    </lineage>
</organism>
<feature type="domain" description="Rieske" evidence="5">
    <location>
        <begin position="18"/>
        <end position="118"/>
    </location>
</feature>
<dbReference type="OrthoDB" id="426882at2759"/>
<keyword evidence="4" id="KW-0411">Iron-sulfur</keyword>
<dbReference type="Pfam" id="PF22543">
    <property type="entry name" value="Rieske_4"/>
    <property type="match status" value="1"/>
</dbReference>
<evidence type="ECO:0000256" key="3">
    <source>
        <dbReference type="ARBA" id="ARBA00023004"/>
    </source>
</evidence>
<accession>A0A6P4YZ30</accession>
<dbReference type="PANTHER" id="PTHR21496">
    <property type="entry name" value="FERREDOXIN-RELATED"/>
    <property type="match status" value="1"/>
</dbReference>
<dbReference type="InterPro" id="IPR036922">
    <property type="entry name" value="Rieske_2Fe-2S_sf"/>
</dbReference>
<keyword evidence="6" id="KW-1185">Reference proteome</keyword>
<dbReference type="KEGG" id="bbel:109468703"/>
<protein>
    <submittedName>
        <fullName evidence="7">Rieske domain-containing protein-like</fullName>
    </submittedName>
</protein>
<dbReference type="AlphaFoldDB" id="A0A6P4YZ30"/>
<name>A0A6P4YZ30_BRABE</name>
<reference evidence="7" key="1">
    <citation type="submission" date="2025-08" db="UniProtKB">
        <authorList>
            <consortium name="RefSeq"/>
        </authorList>
    </citation>
    <scope>IDENTIFICATION</scope>
    <source>
        <tissue evidence="7">Gonad</tissue>
    </source>
</reference>
<dbReference type="Proteomes" id="UP000515135">
    <property type="component" value="Unplaced"/>
</dbReference>
<dbReference type="RefSeq" id="XP_019622576.1">
    <property type="nucleotide sequence ID" value="XM_019767017.1"/>
</dbReference>
<evidence type="ECO:0000256" key="1">
    <source>
        <dbReference type="ARBA" id="ARBA00022714"/>
    </source>
</evidence>
<dbReference type="Gene3D" id="2.102.10.10">
    <property type="entry name" value="Rieske [2Fe-2S] iron-sulphur domain"/>
    <property type="match status" value="1"/>
</dbReference>
<dbReference type="SUPFAM" id="SSF50022">
    <property type="entry name" value="ISP domain"/>
    <property type="match status" value="1"/>
</dbReference>
<dbReference type="GO" id="GO:0046872">
    <property type="term" value="F:metal ion binding"/>
    <property type="evidence" value="ECO:0007669"/>
    <property type="project" value="UniProtKB-KW"/>
</dbReference>
<dbReference type="InterPro" id="IPR017941">
    <property type="entry name" value="Rieske_2Fe-2S"/>
</dbReference>
<evidence type="ECO:0000313" key="6">
    <source>
        <dbReference type="Proteomes" id="UP000515135"/>
    </source>
</evidence>